<dbReference type="PANTHER" id="PTHR36840:SF1">
    <property type="entry name" value="BLL5714 PROTEIN"/>
    <property type="match status" value="1"/>
</dbReference>
<feature type="transmembrane region" description="Helical" evidence="3">
    <location>
        <begin position="364"/>
        <end position="382"/>
    </location>
</feature>
<feature type="region of interest" description="Disordered" evidence="2">
    <location>
        <begin position="1"/>
        <end position="42"/>
    </location>
</feature>
<accession>A0A9Q8ZG53</accession>
<evidence type="ECO:0000256" key="2">
    <source>
        <dbReference type="SAM" id="MobiDB-lite"/>
    </source>
</evidence>
<feature type="transmembrane region" description="Helical" evidence="3">
    <location>
        <begin position="282"/>
        <end position="300"/>
    </location>
</feature>
<evidence type="ECO:0000256" key="1">
    <source>
        <dbReference type="SAM" id="Coils"/>
    </source>
</evidence>
<feature type="transmembrane region" description="Helical" evidence="3">
    <location>
        <begin position="624"/>
        <end position="645"/>
    </location>
</feature>
<keyword evidence="3" id="KW-0472">Membrane</keyword>
<feature type="compositionally biased region" description="Basic residues" evidence="2">
    <location>
        <begin position="25"/>
        <end position="42"/>
    </location>
</feature>
<sequence length="696" mass="78493">MADTPHTLVAGSDTPASATSGTAHGPHHAHHHPHLGHHTGKRLRQILRPDGRKVHVASSPDEANILRRRLSTANEKEDFDLVIHGSPEHIEALRHTHAHHEDRHKQLKEEHGELAQEFERVIRELDALSTELHMISEHAVQLDANFSKYGYSAHLRTKEDAEGPGSLHSSDSSVFEKDAWRAERKLGESMRFYQRPIVRQYFHKGLLWRAKEAQEVASYELFIDLFYVGIIAITGDSAAEHPTGESLLRFAITFIMGWKFWSDLGVLISWFDSDDVLRRCSVLFILTCLLGFTTNMASAFEETYTPLVAFYLAARLFMTLCMCWYAWIIPMIRGSMIGYSSISLIPFALWVGSVHVEEPARQGLIWVAIIFDLFGNFFMLLIQRHNSPVAKYLPTRIKESLEFFPGTNIEHRIERTNAFVTLVFGSCVLGLLYQSNVEMGINAFFGKAVLGLIQAFVFNWIYFEIDSFNLHTHAIRRHVFSGWSPFLITPTRNWKSNSMEIAMIWISIHLPFTMSFVLSASSLAVLVRAHDTPSSPVSSLYPTFISKSEEHITDGLQWFYCAGLALSLLCLAIISKTHSHRKIPHQRLSKDIRLAYRVAVSVAILVLPKAHLDSLQLVATTTGLVVSVLVIELLGVGCWGENVLWEKGCKRKSATYSARCAVKREELERSVKEGTVLNVEEIAAREKTEKGSVGAV</sequence>
<evidence type="ECO:0000313" key="4">
    <source>
        <dbReference type="EMBL" id="USP80854.1"/>
    </source>
</evidence>
<feature type="transmembrane region" description="Helical" evidence="3">
    <location>
        <begin position="556"/>
        <end position="574"/>
    </location>
</feature>
<name>A0A9Q8ZG53_CURCL</name>
<dbReference type="Proteomes" id="UP001056012">
    <property type="component" value="Chromosome 6"/>
</dbReference>
<feature type="transmembrane region" description="Helical" evidence="3">
    <location>
        <begin position="594"/>
        <end position="612"/>
    </location>
</feature>
<keyword evidence="1" id="KW-0175">Coiled coil</keyword>
<feature type="transmembrane region" description="Helical" evidence="3">
    <location>
        <begin position="336"/>
        <end position="352"/>
    </location>
</feature>
<feature type="transmembrane region" description="Helical" evidence="3">
    <location>
        <begin position="441"/>
        <end position="463"/>
    </location>
</feature>
<keyword evidence="5" id="KW-1185">Reference proteome</keyword>
<feature type="transmembrane region" description="Helical" evidence="3">
    <location>
        <begin position="216"/>
        <end position="235"/>
    </location>
</feature>
<feature type="transmembrane region" description="Helical" evidence="3">
    <location>
        <begin position="247"/>
        <end position="270"/>
    </location>
</feature>
<dbReference type="PANTHER" id="PTHR36840">
    <property type="entry name" value="BLL5714 PROTEIN"/>
    <property type="match status" value="1"/>
</dbReference>
<dbReference type="InterPro" id="IPR010640">
    <property type="entry name" value="Low_temperature_requirement_A"/>
</dbReference>
<organism evidence="4 5">
    <name type="scientific">Curvularia clavata</name>
    <dbReference type="NCBI Taxonomy" id="95742"/>
    <lineage>
        <taxon>Eukaryota</taxon>
        <taxon>Fungi</taxon>
        <taxon>Dikarya</taxon>
        <taxon>Ascomycota</taxon>
        <taxon>Pezizomycotina</taxon>
        <taxon>Dothideomycetes</taxon>
        <taxon>Pleosporomycetidae</taxon>
        <taxon>Pleosporales</taxon>
        <taxon>Pleosporineae</taxon>
        <taxon>Pleosporaceae</taxon>
        <taxon>Curvularia</taxon>
    </lineage>
</organism>
<feature type="transmembrane region" description="Helical" evidence="3">
    <location>
        <begin position="418"/>
        <end position="435"/>
    </location>
</feature>
<dbReference type="AlphaFoldDB" id="A0A9Q8ZG53"/>
<dbReference type="Pfam" id="PF06772">
    <property type="entry name" value="LtrA"/>
    <property type="match status" value="1"/>
</dbReference>
<evidence type="ECO:0000313" key="5">
    <source>
        <dbReference type="Proteomes" id="UP001056012"/>
    </source>
</evidence>
<evidence type="ECO:0000256" key="3">
    <source>
        <dbReference type="SAM" id="Phobius"/>
    </source>
</evidence>
<dbReference type="OrthoDB" id="191995at2759"/>
<proteinExistence type="predicted"/>
<protein>
    <submittedName>
        <fullName evidence="4">Uncharacterized protein</fullName>
    </submittedName>
</protein>
<keyword evidence="3" id="KW-0812">Transmembrane</keyword>
<reference evidence="4" key="1">
    <citation type="submission" date="2021-12" db="EMBL/GenBank/DDBJ databases">
        <title>Curvularia clavata genome.</title>
        <authorList>
            <person name="Cao Y."/>
        </authorList>
    </citation>
    <scope>NUCLEOTIDE SEQUENCE</scope>
    <source>
        <strain evidence="4">Yc1106</strain>
    </source>
</reference>
<feature type="transmembrane region" description="Helical" evidence="3">
    <location>
        <begin position="306"/>
        <end position="329"/>
    </location>
</feature>
<feature type="coiled-coil region" evidence="1">
    <location>
        <begin position="90"/>
        <end position="124"/>
    </location>
</feature>
<gene>
    <name evidence="4" type="ORF">yc1106_08128</name>
</gene>
<dbReference type="VEuPathDB" id="FungiDB:yc1106_08128"/>
<feature type="transmembrane region" description="Helical" evidence="3">
    <location>
        <begin position="502"/>
        <end position="527"/>
    </location>
</feature>
<dbReference type="EMBL" id="CP089279">
    <property type="protein sequence ID" value="USP80854.1"/>
    <property type="molecule type" value="Genomic_DNA"/>
</dbReference>
<keyword evidence="3" id="KW-1133">Transmembrane helix</keyword>